<sequence>MWSRGCAKSGCTAFASLASCEFGPFSCVEAGSLVAVPSKKCCLGQHHFAMIKVDENDPVGELEPSFPYRDVVIKRNVDMKQFYELETEIGRGKFGTVYRCREKSSGLQLAAKFVGMGRRQERRNVEREVDIMRTLQHPRLIQLYDAFEIANVMCVIQELIEGGELFERVIDDDFILTEKACTVFVRQICEAVEFIHSQHILHLDLKPENILCLTRTGNRIKIIDFGLARKFEPDKKLQVLFGTPEFVAPEVVNFDQIGLSGLSPFMGETDVETMANVTIAQYDFDDDAFDDISDDAKDFISKLLMKNREQRLSASECLLHPWLRRKPPPPRNQPSPPTRRISGGLDSAKENMREFVNRWSQESSSPQMIINPGRKDSLGRSISAEKTMIMNEDNRRNNVENNSVTLMNSSNKQEGLSTRNAGADNKTITQQEHLPKMQENIVGLVTSENILAKNSEDLKSKEGSFPKKVGDTNLAGATVLKPSAPTNLKLDIEATKIPPAAETNVPKAAMSPLRTQNSGTPKAPSPPVVKSGTIPKTPSGSSLKFDTTPTPKSPVVGLSTAQQPSSPALKKDASTDKIKDAISGNDSPVGMPQKKLETKESVVKPSEIKPSVISQTLLPSSPTVSQSPKVESLQSPGITQQIPQSPTKTSAVSPSPVLENPSSGAQATSNVSKTLPTTQSTPQSKPSTPIAQNSPQFKPLSTTGAQSISQPKPFIPQATQSTMQTKPFTPVTQSTIQPKFGNLPSSDIKPSVGLQSTVQPKTTPPSVPQSKFANLSSTDTKPSAGIQSQSQTMPIPPITRLSHGASQSKFGNLSSSDLNRPLEQPTNVLQSVSSSPSKPVPSVSSGNANQAHPTFFLSTAEDKVNMEENDTMETDSVPNELRNVVHEMRHISVHKPKMTSQLSEPDLTKCTLQRNIPDKKPSSRGAEQASSNSNIFKKESVDSRVSKPTMKHVPPKIHGIVLGQNQTPDNDEGKSGPKVIMHKIHVEGRSEPLLPTSRENKSKPQQKPITKSQTLSKLELNESTDKVKNPSICNLVAKDRFDMRRGSDISCFLHNTENMDSPSLSEEIKKLSSRLFQKGEDDDLGSSMPRLMGHSAFKNDPIGRFMANHGVITKRPKYRLSNLNRDVPLGSPPPSSNIFYHLSHSDSFSDPHTTHSAPQSPTESPERELTSRHSGLTRDVILSLFGNNRPVTSENDDMSATSTIDSLASYFNRANSKNISSLFNNK</sequence>
<dbReference type="GO" id="GO:0005524">
    <property type="term" value="F:ATP binding"/>
    <property type="evidence" value="ECO:0007669"/>
    <property type="project" value="UniProtKB-UniRule"/>
</dbReference>
<dbReference type="GO" id="GO:0004674">
    <property type="term" value="F:protein serine/threonine kinase activity"/>
    <property type="evidence" value="ECO:0007669"/>
    <property type="project" value="UniProtKB-KW"/>
</dbReference>
<dbReference type="InterPro" id="IPR000719">
    <property type="entry name" value="Prot_kinase_dom"/>
</dbReference>
<feature type="compositionally biased region" description="Polar residues" evidence="7">
    <location>
        <begin position="1003"/>
        <end position="1016"/>
    </location>
</feature>
<dbReference type="PANTHER" id="PTHR24342:SF20">
    <property type="entry name" value="MYOSIN LIGHT CHAIN KINASE, SMOOTH MUSCLE"/>
    <property type="match status" value="1"/>
</dbReference>
<accession>A0A482XNI1</accession>
<feature type="compositionally biased region" description="Low complexity" evidence="7">
    <location>
        <begin position="672"/>
        <end position="689"/>
    </location>
</feature>
<dbReference type="GO" id="GO:0043065">
    <property type="term" value="P:positive regulation of apoptotic process"/>
    <property type="evidence" value="ECO:0007669"/>
    <property type="project" value="TreeGrafter"/>
</dbReference>
<dbReference type="PANTHER" id="PTHR24342">
    <property type="entry name" value="SERINE/THREONINE-PROTEIN KINASE 17"/>
    <property type="match status" value="1"/>
</dbReference>
<dbReference type="STRING" id="195883.A0A482XNI1"/>
<evidence type="ECO:0000259" key="8">
    <source>
        <dbReference type="PROSITE" id="PS50011"/>
    </source>
</evidence>
<feature type="compositionally biased region" description="Polar residues" evidence="7">
    <location>
        <begin position="690"/>
        <end position="710"/>
    </location>
</feature>
<evidence type="ECO:0000256" key="3">
    <source>
        <dbReference type="ARBA" id="ARBA00022741"/>
    </source>
</evidence>
<dbReference type="EMBL" id="QKKF02004716">
    <property type="protein sequence ID" value="RZF47154.1"/>
    <property type="molecule type" value="Genomic_DNA"/>
</dbReference>
<dbReference type="Pfam" id="PF00069">
    <property type="entry name" value="Pkinase"/>
    <property type="match status" value="1"/>
</dbReference>
<feature type="compositionally biased region" description="Polar residues" evidence="7">
    <location>
        <begin position="768"/>
        <end position="793"/>
    </location>
</feature>
<evidence type="ECO:0000256" key="4">
    <source>
        <dbReference type="ARBA" id="ARBA00022777"/>
    </source>
</evidence>
<evidence type="ECO:0000256" key="5">
    <source>
        <dbReference type="ARBA" id="ARBA00022840"/>
    </source>
</evidence>
<dbReference type="InterPro" id="IPR011009">
    <property type="entry name" value="Kinase-like_dom_sf"/>
</dbReference>
<keyword evidence="4" id="KW-0418">Kinase</keyword>
<dbReference type="GO" id="GO:0035556">
    <property type="term" value="P:intracellular signal transduction"/>
    <property type="evidence" value="ECO:0007669"/>
    <property type="project" value="TreeGrafter"/>
</dbReference>
<protein>
    <recommendedName>
        <fullName evidence="8">Protein kinase domain-containing protein</fullName>
    </recommendedName>
</protein>
<gene>
    <name evidence="9" type="ORF">LSTR_LSTR014437</name>
</gene>
<feature type="compositionally biased region" description="Polar residues" evidence="7">
    <location>
        <begin position="660"/>
        <end position="671"/>
    </location>
</feature>
<keyword evidence="5 6" id="KW-0067">ATP-binding</keyword>
<keyword evidence="3 6" id="KW-0547">Nucleotide-binding</keyword>
<feature type="compositionally biased region" description="Basic and acidic residues" evidence="7">
    <location>
        <begin position="1143"/>
        <end position="1153"/>
    </location>
</feature>
<proteinExistence type="predicted"/>
<dbReference type="PROSITE" id="PS50011">
    <property type="entry name" value="PROTEIN_KINASE_DOM"/>
    <property type="match status" value="1"/>
</dbReference>
<dbReference type="PROSITE" id="PS00108">
    <property type="entry name" value="PROTEIN_KINASE_ST"/>
    <property type="match status" value="1"/>
</dbReference>
<dbReference type="Gene3D" id="1.10.510.10">
    <property type="entry name" value="Transferase(Phosphotransferase) domain 1"/>
    <property type="match status" value="1"/>
</dbReference>
<dbReference type="SMR" id="A0A482XNI1"/>
<feature type="region of interest" description="Disordered" evidence="7">
    <location>
        <begin position="323"/>
        <end position="346"/>
    </location>
</feature>
<organism evidence="9 10">
    <name type="scientific">Laodelphax striatellus</name>
    <name type="common">Small brown planthopper</name>
    <name type="synonym">Delphax striatella</name>
    <dbReference type="NCBI Taxonomy" id="195883"/>
    <lineage>
        <taxon>Eukaryota</taxon>
        <taxon>Metazoa</taxon>
        <taxon>Ecdysozoa</taxon>
        <taxon>Arthropoda</taxon>
        <taxon>Hexapoda</taxon>
        <taxon>Insecta</taxon>
        <taxon>Pterygota</taxon>
        <taxon>Neoptera</taxon>
        <taxon>Paraneoptera</taxon>
        <taxon>Hemiptera</taxon>
        <taxon>Auchenorrhyncha</taxon>
        <taxon>Fulgoroidea</taxon>
        <taxon>Delphacidae</taxon>
        <taxon>Criomorphinae</taxon>
        <taxon>Laodelphax</taxon>
    </lineage>
</organism>
<feature type="region of interest" description="Disordered" evidence="7">
    <location>
        <begin position="1123"/>
        <end position="1173"/>
    </location>
</feature>
<feature type="compositionally biased region" description="Polar residues" evidence="7">
    <location>
        <begin position="534"/>
        <end position="550"/>
    </location>
</feature>
<dbReference type="InParanoid" id="A0A482XNI1"/>
<feature type="compositionally biased region" description="Polar residues" evidence="7">
    <location>
        <begin position="717"/>
        <end position="737"/>
    </location>
</feature>
<dbReference type="SUPFAM" id="SSF56112">
    <property type="entry name" value="Protein kinase-like (PK-like)"/>
    <property type="match status" value="1"/>
</dbReference>
<feature type="compositionally biased region" description="Polar residues" evidence="7">
    <location>
        <begin position="612"/>
        <end position="653"/>
    </location>
</feature>
<evidence type="ECO:0000256" key="6">
    <source>
        <dbReference type="PROSITE-ProRule" id="PRU10141"/>
    </source>
</evidence>
<feature type="compositionally biased region" description="Basic and acidic residues" evidence="7">
    <location>
        <begin position="936"/>
        <end position="945"/>
    </location>
</feature>
<feature type="compositionally biased region" description="Low complexity" evidence="7">
    <location>
        <begin position="831"/>
        <end position="845"/>
    </location>
</feature>
<keyword evidence="10" id="KW-1185">Reference proteome</keyword>
<keyword evidence="1" id="KW-0723">Serine/threonine-protein kinase</keyword>
<evidence type="ECO:0000256" key="1">
    <source>
        <dbReference type="ARBA" id="ARBA00022527"/>
    </source>
</evidence>
<evidence type="ECO:0000256" key="7">
    <source>
        <dbReference type="SAM" id="MobiDB-lite"/>
    </source>
</evidence>
<dbReference type="OrthoDB" id="10260894at2759"/>
<feature type="binding site" evidence="6">
    <location>
        <position position="112"/>
    </location>
    <ligand>
        <name>ATP</name>
        <dbReference type="ChEBI" id="CHEBI:30616"/>
    </ligand>
</feature>
<evidence type="ECO:0000313" key="10">
    <source>
        <dbReference type="Proteomes" id="UP000291343"/>
    </source>
</evidence>
<feature type="domain" description="Protein kinase" evidence="8">
    <location>
        <begin position="83"/>
        <end position="323"/>
    </location>
</feature>
<comment type="caution">
    <text evidence="9">The sequence shown here is derived from an EMBL/GenBank/DDBJ whole genome shotgun (WGS) entry which is preliminary data.</text>
</comment>
<dbReference type="AlphaFoldDB" id="A0A482XNI1"/>
<feature type="region of interest" description="Disordered" evidence="7">
    <location>
        <begin position="501"/>
        <end position="856"/>
    </location>
</feature>
<reference evidence="9 10" key="1">
    <citation type="journal article" date="2017" name="Gigascience">
        <title>Genome sequence of the small brown planthopper, Laodelphax striatellus.</title>
        <authorList>
            <person name="Zhu J."/>
            <person name="Jiang F."/>
            <person name="Wang X."/>
            <person name="Yang P."/>
            <person name="Bao Y."/>
            <person name="Zhao W."/>
            <person name="Wang W."/>
            <person name="Lu H."/>
            <person name="Wang Q."/>
            <person name="Cui N."/>
            <person name="Li J."/>
            <person name="Chen X."/>
            <person name="Luo L."/>
            <person name="Yu J."/>
            <person name="Kang L."/>
            <person name="Cui F."/>
        </authorList>
    </citation>
    <scope>NUCLEOTIDE SEQUENCE [LARGE SCALE GENOMIC DNA]</scope>
    <source>
        <strain evidence="9">Lst14</strain>
    </source>
</reference>
<feature type="compositionally biased region" description="Polar residues" evidence="7">
    <location>
        <begin position="1154"/>
        <end position="1163"/>
    </location>
</feature>
<dbReference type="PROSITE" id="PS51257">
    <property type="entry name" value="PROKAR_LIPOPROTEIN"/>
    <property type="match status" value="1"/>
</dbReference>
<dbReference type="InterPro" id="IPR008271">
    <property type="entry name" value="Ser/Thr_kinase_AS"/>
</dbReference>
<evidence type="ECO:0000256" key="2">
    <source>
        <dbReference type="ARBA" id="ARBA00022679"/>
    </source>
</evidence>
<dbReference type="SMART" id="SM00220">
    <property type="entry name" value="S_TKc"/>
    <property type="match status" value="1"/>
</dbReference>
<dbReference type="InterPro" id="IPR017441">
    <property type="entry name" value="Protein_kinase_ATP_BS"/>
</dbReference>
<feature type="region of interest" description="Disordered" evidence="7">
    <location>
        <begin position="894"/>
        <end position="1022"/>
    </location>
</feature>
<dbReference type="GO" id="GO:0005634">
    <property type="term" value="C:nucleus"/>
    <property type="evidence" value="ECO:0007669"/>
    <property type="project" value="TreeGrafter"/>
</dbReference>
<dbReference type="FunFam" id="3.30.200.20:FF:000534">
    <property type="entry name" value="Myosin light chain kinase"/>
    <property type="match status" value="1"/>
</dbReference>
<dbReference type="Gene3D" id="3.30.200.20">
    <property type="entry name" value="Phosphorylase Kinase, domain 1"/>
    <property type="match status" value="1"/>
</dbReference>
<dbReference type="PROSITE" id="PS00107">
    <property type="entry name" value="PROTEIN_KINASE_ATP"/>
    <property type="match status" value="1"/>
</dbReference>
<feature type="compositionally biased region" description="Polar residues" evidence="7">
    <location>
        <begin position="804"/>
        <end position="830"/>
    </location>
</feature>
<feature type="compositionally biased region" description="Basic and acidic residues" evidence="7">
    <location>
        <begin position="569"/>
        <end position="580"/>
    </location>
</feature>
<dbReference type="Proteomes" id="UP000291343">
    <property type="component" value="Unassembled WGS sequence"/>
</dbReference>
<keyword evidence="2" id="KW-0808">Transferase</keyword>
<name>A0A482XNI1_LAOST</name>
<evidence type="ECO:0000313" key="9">
    <source>
        <dbReference type="EMBL" id="RZF47154.1"/>
    </source>
</evidence>